<evidence type="ECO:0000256" key="2">
    <source>
        <dbReference type="SAM" id="Phobius"/>
    </source>
</evidence>
<dbReference type="AlphaFoldDB" id="A0A365H1A6"/>
<dbReference type="EMBL" id="QLYX01000015">
    <property type="protein sequence ID" value="RAY11973.1"/>
    <property type="molecule type" value="Genomic_DNA"/>
</dbReference>
<feature type="compositionally biased region" description="Pro residues" evidence="1">
    <location>
        <begin position="258"/>
        <end position="273"/>
    </location>
</feature>
<organism evidence="3 4">
    <name type="scientific">Actinomadura craniellae</name>
    <dbReference type="NCBI Taxonomy" id="2231787"/>
    <lineage>
        <taxon>Bacteria</taxon>
        <taxon>Bacillati</taxon>
        <taxon>Actinomycetota</taxon>
        <taxon>Actinomycetes</taxon>
        <taxon>Streptosporangiales</taxon>
        <taxon>Thermomonosporaceae</taxon>
        <taxon>Actinomadura</taxon>
    </lineage>
</organism>
<feature type="region of interest" description="Disordered" evidence="1">
    <location>
        <begin position="1"/>
        <end position="76"/>
    </location>
</feature>
<reference evidence="3 4" key="1">
    <citation type="submission" date="2018-06" db="EMBL/GenBank/DDBJ databases">
        <title>Actinomadura craniellae sp. nov. isolated from marine sponge Craniella sp.</title>
        <authorList>
            <person name="Li L."/>
            <person name="Xu Q.H."/>
            <person name="Lin H.W."/>
            <person name="Lu Y.H."/>
        </authorList>
    </citation>
    <scope>NUCLEOTIDE SEQUENCE [LARGE SCALE GENOMIC DNA]</scope>
    <source>
        <strain evidence="3 4">LHW63021</strain>
    </source>
</reference>
<feature type="transmembrane region" description="Helical" evidence="2">
    <location>
        <begin position="195"/>
        <end position="212"/>
    </location>
</feature>
<gene>
    <name evidence="3" type="ORF">DPM19_26855</name>
</gene>
<protein>
    <submittedName>
        <fullName evidence="3">Uncharacterized protein</fullName>
    </submittedName>
</protein>
<feature type="transmembrane region" description="Helical" evidence="2">
    <location>
        <begin position="162"/>
        <end position="183"/>
    </location>
</feature>
<sequence length="273" mass="28167">MTRQDLPLPPKPNAPPPEPAAADATQRIAPPPEPGAADATQHLTPPPAGPTDRPTPVQGMPAAPSPAPGPAAPAYPVPVPPRGENWHRLHYPVGIFLVVYGLTALLASLVGWSDHRADLAGYLRDTVGAAGAATPALVAAKVVQAALVLIALAGLVRRRDVLFLPVLFGWSAGFAVFCVLDLWSGRMGRLLEHGIYLAVLLVLLAVSYALSVKVRVGRTPAPAPAEPGAAPAPAGMSRTQEIALAALNRWQRQSDQPSGPPPSGPPPSGPPPA</sequence>
<feature type="compositionally biased region" description="Pro residues" evidence="1">
    <location>
        <begin position="7"/>
        <end position="19"/>
    </location>
</feature>
<feature type="compositionally biased region" description="Pro residues" evidence="1">
    <location>
        <begin position="63"/>
        <end position="76"/>
    </location>
</feature>
<feature type="region of interest" description="Disordered" evidence="1">
    <location>
        <begin position="250"/>
        <end position="273"/>
    </location>
</feature>
<accession>A0A365H1A6</accession>
<comment type="caution">
    <text evidence="3">The sequence shown here is derived from an EMBL/GenBank/DDBJ whole genome shotgun (WGS) entry which is preliminary data.</text>
</comment>
<dbReference type="Proteomes" id="UP000251891">
    <property type="component" value="Unassembled WGS sequence"/>
</dbReference>
<keyword evidence="2" id="KW-0812">Transmembrane</keyword>
<evidence type="ECO:0000313" key="3">
    <source>
        <dbReference type="EMBL" id="RAY11973.1"/>
    </source>
</evidence>
<feature type="transmembrane region" description="Helical" evidence="2">
    <location>
        <begin position="91"/>
        <end position="112"/>
    </location>
</feature>
<keyword evidence="4" id="KW-1185">Reference proteome</keyword>
<proteinExistence type="predicted"/>
<name>A0A365H1A6_9ACTN</name>
<feature type="transmembrane region" description="Helical" evidence="2">
    <location>
        <begin position="132"/>
        <end position="155"/>
    </location>
</feature>
<evidence type="ECO:0000256" key="1">
    <source>
        <dbReference type="SAM" id="MobiDB-lite"/>
    </source>
</evidence>
<keyword evidence="2" id="KW-1133">Transmembrane helix</keyword>
<evidence type="ECO:0000313" key="4">
    <source>
        <dbReference type="Proteomes" id="UP000251891"/>
    </source>
</evidence>
<keyword evidence="2" id="KW-0472">Membrane</keyword>